<accession>A0A2M6W7M1</accession>
<keyword evidence="1" id="KW-1133">Transmembrane helix</keyword>
<reference evidence="3" key="1">
    <citation type="submission" date="2017-09" db="EMBL/GenBank/DDBJ databases">
        <title>Depth-based differentiation of microbial function through sediment-hosted aquifers and enrichment of novel symbionts in the deep terrestrial subsurface.</title>
        <authorList>
            <person name="Probst A.J."/>
            <person name="Ladd B."/>
            <person name="Jarett J.K."/>
            <person name="Geller-Mcgrath D.E."/>
            <person name="Sieber C.M.K."/>
            <person name="Emerson J.B."/>
            <person name="Anantharaman K."/>
            <person name="Thomas B.C."/>
            <person name="Malmstrom R."/>
            <person name="Stieglmeier M."/>
            <person name="Klingl A."/>
            <person name="Woyke T."/>
            <person name="Ryan C.M."/>
            <person name="Banfield J.F."/>
        </authorList>
    </citation>
    <scope>NUCLEOTIDE SEQUENCE [LARGE SCALE GENOMIC DNA]</scope>
</reference>
<gene>
    <name evidence="2" type="ORF">COU29_00240</name>
</gene>
<dbReference type="Proteomes" id="UP000231426">
    <property type="component" value="Unassembled WGS sequence"/>
</dbReference>
<name>A0A2M6W7M1_9BACT</name>
<keyword evidence="1" id="KW-0472">Membrane</keyword>
<proteinExistence type="predicted"/>
<feature type="transmembrane region" description="Helical" evidence="1">
    <location>
        <begin position="30"/>
        <end position="48"/>
    </location>
</feature>
<feature type="transmembrane region" description="Helical" evidence="1">
    <location>
        <begin position="7"/>
        <end position="24"/>
    </location>
</feature>
<keyword evidence="1" id="KW-0812">Transmembrane</keyword>
<protein>
    <recommendedName>
        <fullName evidence="4">Rod shape-determining protein MreD</fullName>
    </recommendedName>
</protein>
<dbReference type="EMBL" id="PFBV01000001">
    <property type="protein sequence ID" value="PIT88798.1"/>
    <property type="molecule type" value="Genomic_DNA"/>
</dbReference>
<evidence type="ECO:0000256" key="1">
    <source>
        <dbReference type="SAM" id="Phobius"/>
    </source>
</evidence>
<feature type="transmembrane region" description="Helical" evidence="1">
    <location>
        <begin position="139"/>
        <end position="164"/>
    </location>
</feature>
<evidence type="ECO:0008006" key="4">
    <source>
        <dbReference type="Google" id="ProtNLM"/>
    </source>
</evidence>
<sequence length="178" mass="20981">MKYFLKALAIIILIFTIFVLHIGVANTLPYPFNNINVIFLILAWQIFFNNRPRAIWYMLPLAFLMELFTSAPFGINSISLFVSLISTKWLLDNLFTNRSVYIVFLSSAVSLAIYRLVFITLIYFINFFFYHVKIGVSKFFLDVGVEILFTSILMTGFYFIHFFFIKKFNPKYLSDRHI</sequence>
<comment type="caution">
    <text evidence="2">The sequence shown here is derived from an EMBL/GenBank/DDBJ whole genome shotgun (WGS) entry which is preliminary data.</text>
</comment>
<evidence type="ECO:0000313" key="2">
    <source>
        <dbReference type="EMBL" id="PIT88798.1"/>
    </source>
</evidence>
<evidence type="ECO:0000313" key="3">
    <source>
        <dbReference type="Proteomes" id="UP000231426"/>
    </source>
</evidence>
<dbReference type="AlphaFoldDB" id="A0A2M6W7M1"/>
<organism evidence="2 3">
    <name type="scientific">Candidatus Magasanikbacteria bacterium CG10_big_fil_rev_8_21_14_0_10_36_32</name>
    <dbReference type="NCBI Taxonomy" id="1974646"/>
    <lineage>
        <taxon>Bacteria</taxon>
        <taxon>Candidatus Magasanikiibacteriota</taxon>
    </lineage>
</organism>
<feature type="transmembrane region" description="Helical" evidence="1">
    <location>
        <begin position="55"/>
        <end position="81"/>
    </location>
</feature>
<feature type="transmembrane region" description="Helical" evidence="1">
    <location>
        <begin position="101"/>
        <end position="127"/>
    </location>
</feature>